<reference evidence="2 3" key="1">
    <citation type="submission" date="2020-03" db="EMBL/GenBank/DDBJ databases">
        <title>Bacterial isolates of synthetic phycosphere.</title>
        <authorList>
            <person name="Fu H."/>
            <person name="Moran M.A."/>
        </authorList>
    </citation>
    <scope>NUCLEOTIDE SEQUENCE [LARGE SCALE GENOMIC DNA]</scope>
    <source>
        <strain evidence="2 3">HF1</strain>
    </source>
</reference>
<evidence type="ECO:0000313" key="2">
    <source>
        <dbReference type="EMBL" id="NIY72310.1"/>
    </source>
</evidence>
<comment type="similarity">
    <text evidence="1">Belongs to the phD/YefM antitoxin family.</text>
</comment>
<organism evidence="2 3">
    <name type="scientific">Marivivens donghaensis</name>
    <dbReference type="NCBI Taxonomy" id="1699413"/>
    <lineage>
        <taxon>Bacteria</taxon>
        <taxon>Pseudomonadati</taxon>
        <taxon>Pseudomonadota</taxon>
        <taxon>Alphaproteobacteria</taxon>
        <taxon>Rhodobacterales</taxon>
        <taxon>Paracoccaceae</taxon>
        <taxon>Marivivens group</taxon>
        <taxon>Marivivens</taxon>
    </lineage>
</organism>
<dbReference type="SUPFAM" id="SSF143120">
    <property type="entry name" value="YefM-like"/>
    <property type="match status" value="1"/>
</dbReference>
<dbReference type="EMBL" id="JAATOP010000004">
    <property type="protein sequence ID" value="NIY72310.1"/>
    <property type="molecule type" value="Genomic_DNA"/>
</dbReference>
<accession>A0ABX0VY09</accession>
<evidence type="ECO:0000313" key="3">
    <source>
        <dbReference type="Proteomes" id="UP000709466"/>
    </source>
</evidence>
<name>A0ABX0VY09_9RHOB</name>
<proteinExistence type="inferred from homology"/>
<sequence length="107" mass="12584">MGVAPLRKLSLTDFRIHASKNVNWVIENNAHIWLLKHGRPAAGVVPAHHMRALDRMMGKPMDQHESEMQRILQDWRFAKLHIEHYELTQEAERVLREFRVRQALSGE</sequence>
<evidence type="ECO:0000256" key="1">
    <source>
        <dbReference type="ARBA" id="ARBA00009981"/>
    </source>
</evidence>
<keyword evidence="3" id="KW-1185">Reference proteome</keyword>
<protein>
    <recommendedName>
        <fullName evidence="4">Prevent-host-death protein</fullName>
    </recommendedName>
</protein>
<gene>
    <name evidence="2" type="ORF">HCZ30_07655</name>
</gene>
<evidence type="ECO:0008006" key="4">
    <source>
        <dbReference type="Google" id="ProtNLM"/>
    </source>
</evidence>
<dbReference type="Proteomes" id="UP000709466">
    <property type="component" value="Unassembled WGS sequence"/>
</dbReference>
<dbReference type="RefSeq" id="WP_167637691.1">
    <property type="nucleotide sequence ID" value="NZ_JAATOP010000004.1"/>
</dbReference>
<dbReference type="InterPro" id="IPR036165">
    <property type="entry name" value="YefM-like_sf"/>
</dbReference>
<comment type="caution">
    <text evidence="2">The sequence shown here is derived from an EMBL/GenBank/DDBJ whole genome shotgun (WGS) entry which is preliminary data.</text>
</comment>